<name>A0AAN8Z6T7_9MAGN</name>
<keyword evidence="3 5" id="KW-0949">S-adenosyl-L-methionine</keyword>
<evidence type="ECO:0000256" key="7">
    <source>
        <dbReference type="SAM" id="MobiDB-lite"/>
    </source>
</evidence>
<dbReference type="Proteomes" id="UP001370490">
    <property type="component" value="Unassembled WGS sequence"/>
</dbReference>
<evidence type="ECO:0000256" key="6">
    <source>
        <dbReference type="RuleBase" id="RU362106"/>
    </source>
</evidence>
<feature type="binding site" evidence="5">
    <location>
        <position position="119"/>
    </location>
    <ligand>
        <name>S-adenosyl-L-methionine</name>
        <dbReference type="ChEBI" id="CHEBI:59789"/>
    </ligand>
</feature>
<dbReference type="PROSITE" id="PS51689">
    <property type="entry name" value="SAM_RNA_A_N6_MT"/>
    <property type="match status" value="1"/>
</dbReference>
<keyword evidence="9" id="KW-1185">Reference proteome</keyword>
<dbReference type="EC" id="2.1.1.-" evidence="6"/>
<evidence type="ECO:0000313" key="9">
    <source>
        <dbReference type="Proteomes" id="UP001370490"/>
    </source>
</evidence>
<feature type="region of interest" description="Disordered" evidence="7">
    <location>
        <begin position="34"/>
        <end position="56"/>
    </location>
</feature>
<dbReference type="SUPFAM" id="SSF53335">
    <property type="entry name" value="S-adenosyl-L-methionine-dependent methyltransferases"/>
    <property type="match status" value="1"/>
</dbReference>
<feature type="binding site" evidence="5">
    <location>
        <position position="71"/>
    </location>
    <ligand>
        <name>S-adenosyl-L-methionine</name>
        <dbReference type="ChEBI" id="CHEBI:59789"/>
    </ligand>
</feature>
<dbReference type="GO" id="GO:0000179">
    <property type="term" value="F:rRNA (adenine-N6,N6-)-dimethyltransferase activity"/>
    <property type="evidence" value="ECO:0007669"/>
    <property type="project" value="UniProtKB-UniRule"/>
</dbReference>
<feature type="binding site" evidence="5">
    <location>
        <position position="96"/>
    </location>
    <ligand>
        <name>S-adenosyl-L-methionine</name>
        <dbReference type="ChEBI" id="CHEBI:59789"/>
    </ligand>
</feature>
<sequence>MLSRLSSNNFARFTNPQNYSPSLYSKLYRRHRNNNSVGVEDEDENRMKKNDEKREGHVPIQLHKSRGQHILTNPRVLDTIVRKSEIKPTDTVLETGTGTGNLNLRLLVLEVAKKVVAVEIDGRVVEILNNRVAERGYEEKLRNPRILKLDLEKQSGNSLLGLPDFTCLKHSLKNCSDRPHSPKKITEKLGKLQR</sequence>
<dbReference type="PANTHER" id="PTHR11727">
    <property type="entry name" value="DIMETHYLADENOSINE TRANSFERASE"/>
    <property type="match status" value="1"/>
</dbReference>
<dbReference type="PANTHER" id="PTHR11727:SF12">
    <property type="entry name" value="RIBOSOMAL RNA SMALL SUBUNIT METHYLTRANSFERASE, MITOCHONDRIAL"/>
    <property type="match status" value="1"/>
</dbReference>
<keyword evidence="1 5" id="KW-0489">Methyltransferase</keyword>
<proteinExistence type="inferred from homology"/>
<accession>A0AAN8Z6T7</accession>
<organism evidence="8 9">
    <name type="scientific">Dillenia turbinata</name>
    <dbReference type="NCBI Taxonomy" id="194707"/>
    <lineage>
        <taxon>Eukaryota</taxon>
        <taxon>Viridiplantae</taxon>
        <taxon>Streptophyta</taxon>
        <taxon>Embryophyta</taxon>
        <taxon>Tracheophyta</taxon>
        <taxon>Spermatophyta</taxon>
        <taxon>Magnoliopsida</taxon>
        <taxon>eudicotyledons</taxon>
        <taxon>Gunneridae</taxon>
        <taxon>Pentapetalae</taxon>
        <taxon>Dilleniales</taxon>
        <taxon>Dilleniaceae</taxon>
        <taxon>Dillenia</taxon>
    </lineage>
</organism>
<evidence type="ECO:0000256" key="5">
    <source>
        <dbReference type="PROSITE-ProRule" id="PRU01026"/>
    </source>
</evidence>
<feature type="binding site" evidence="5">
    <location>
        <position position="69"/>
    </location>
    <ligand>
        <name>S-adenosyl-L-methionine</name>
        <dbReference type="ChEBI" id="CHEBI:59789"/>
    </ligand>
</feature>
<feature type="binding site" evidence="5">
    <location>
        <position position="171"/>
    </location>
    <ligand>
        <name>S-adenosyl-L-methionine</name>
        <dbReference type="ChEBI" id="CHEBI:59789"/>
    </ligand>
</feature>
<dbReference type="GO" id="GO:0005739">
    <property type="term" value="C:mitochondrion"/>
    <property type="evidence" value="ECO:0007669"/>
    <property type="project" value="TreeGrafter"/>
</dbReference>
<dbReference type="AlphaFoldDB" id="A0AAN8Z6T7"/>
<dbReference type="GO" id="GO:0003723">
    <property type="term" value="F:RNA binding"/>
    <property type="evidence" value="ECO:0007669"/>
    <property type="project" value="UniProtKB-UniRule"/>
</dbReference>
<dbReference type="Pfam" id="PF00398">
    <property type="entry name" value="RrnaAD"/>
    <property type="match status" value="1"/>
</dbReference>
<evidence type="ECO:0000256" key="3">
    <source>
        <dbReference type="ARBA" id="ARBA00022691"/>
    </source>
</evidence>
<evidence type="ECO:0000256" key="1">
    <source>
        <dbReference type="ARBA" id="ARBA00022603"/>
    </source>
</evidence>
<dbReference type="Gene3D" id="3.40.50.150">
    <property type="entry name" value="Vaccinia Virus protein VP39"/>
    <property type="match status" value="1"/>
</dbReference>
<evidence type="ECO:0000313" key="8">
    <source>
        <dbReference type="EMBL" id="KAK6922668.1"/>
    </source>
</evidence>
<evidence type="ECO:0000256" key="4">
    <source>
        <dbReference type="ARBA" id="ARBA00022884"/>
    </source>
</evidence>
<dbReference type="InterPro" id="IPR001737">
    <property type="entry name" value="KsgA/Erm"/>
</dbReference>
<feature type="compositionally biased region" description="Basic and acidic residues" evidence="7">
    <location>
        <begin position="45"/>
        <end position="56"/>
    </location>
</feature>
<keyword evidence="6" id="KW-0698">rRNA processing</keyword>
<reference evidence="8 9" key="1">
    <citation type="submission" date="2023-12" db="EMBL/GenBank/DDBJ databases">
        <title>A high-quality genome assembly for Dillenia turbinata (Dilleniales).</title>
        <authorList>
            <person name="Chanderbali A."/>
        </authorList>
    </citation>
    <scope>NUCLEOTIDE SEQUENCE [LARGE SCALE GENOMIC DNA]</scope>
    <source>
        <strain evidence="8">LSX21</strain>
        <tissue evidence="8">Leaf</tissue>
    </source>
</reference>
<feature type="binding site" evidence="5">
    <location>
        <position position="150"/>
    </location>
    <ligand>
        <name>S-adenosyl-L-methionine</name>
        <dbReference type="ChEBI" id="CHEBI:59789"/>
    </ligand>
</feature>
<dbReference type="EMBL" id="JBAMMX010000018">
    <property type="protein sequence ID" value="KAK6922668.1"/>
    <property type="molecule type" value="Genomic_DNA"/>
</dbReference>
<dbReference type="InterPro" id="IPR029063">
    <property type="entry name" value="SAM-dependent_MTases_sf"/>
</dbReference>
<comment type="caution">
    <text evidence="8">The sequence shown here is derived from an EMBL/GenBank/DDBJ whole genome shotgun (WGS) entry which is preliminary data.</text>
</comment>
<gene>
    <name evidence="8" type="ORF">RJ641_010972</name>
</gene>
<keyword evidence="2 5" id="KW-0808">Transferase</keyword>
<protein>
    <recommendedName>
        <fullName evidence="6">rRNA adenine N(6)-methyltransferase</fullName>
        <ecNumber evidence="6">2.1.1.-</ecNumber>
    </recommendedName>
</protein>
<keyword evidence="4 5" id="KW-0694">RNA-binding</keyword>
<evidence type="ECO:0000256" key="2">
    <source>
        <dbReference type="ARBA" id="ARBA00022679"/>
    </source>
</evidence>
<dbReference type="CDD" id="cd02440">
    <property type="entry name" value="AdoMet_MTases"/>
    <property type="match status" value="1"/>
</dbReference>
<comment type="similarity">
    <text evidence="5 6">Belongs to the class I-like SAM-binding methyltransferase superfamily. rRNA adenine N(6)-methyltransferase family.</text>
</comment>